<dbReference type="RefSeq" id="WP_121934581.1">
    <property type="nucleotide sequence ID" value="NZ_RDOJ01000008.1"/>
</dbReference>
<organism evidence="2 3">
    <name type="scientific">Faecalibacter macacae</name>
    <dbReference type="NCBI Taxonomy" id="1859289"/>
    <lineage>
        <taxon>Bacteria</taxon>
        <taxon>Pseudomonadati</taxon>
        <taxon>Bacteroidota</taxon>
        <taxon>Flavobacteriia</taxon>
        <taxon>Flavobacteriales</taxon>
        <taxon>Weeksellaceae</taxon>
        <taxon>Faecalibacter</taxon>
    </lineage>
</organism>
<dbReference type="InterPro" id="IPR032627">
    <property type="entry name" value="DUF4876"/>
</dbReference>
<dbReference type="PROSITE" id="PS51257">
    <property type="entry name" value="PROKAR_LIPOPROTEIN"/>
    <property type="match status" value="1"/>
</dbReference>
<accession>A0A3L9MH35</accession>
<gene>
    <name evidence="2" type="ORF">EAH69_07550</name>
</gene>
<reference evidence="2 3" key="1">
    <citation type="submission" date="2018-10" db="EMBL/GenBank/DDBJ databases">
        <authorList>
            <person name="Chen X."/>
        </authorList>
    </citation>
    <scope>NUCLEOTIDE SEQUENCE [LARGE SCALE GENOMIC DNA]</scope>
    <source>
        <strain evidence="2 3">YIM 102668</strain>
    </source>
</reference>
<keyword evidence="1" id="KW-0732">Signal</keyword>
<protein>
    <submittedName>
        <fullName evidence="2">DUF4876 domain-containing protein</fullName>
    </submittedName>
</protein>
<dbReference type="OrthoDB" id="1409865at2"/>
<name>A0A3L9MH35_9FLAO</name>
<sequence length="408" mass="44996">MKKRILLLGLLAITSTITITSCSDDDGFNVEQVQKSILTLGFRGENISTYKTLNIDILEINTGVTTTKTIENTNVHSLELPKGSYKITVNGEIISQSNETFTVGGGTNIDIVSAVENVNIDLYVKSFNNDFIIEEVFFTGVKTPEGRNYNSSRYFKLTNNTDEVLFADQLIIGQSNFLTSVDNNVTPYATTEYFPVKGVMVLPGTGQQYPVQPGDFIVIADNAIDHNSISSTAFNLSNADFEFPNDNPTLGNVDNPNVPNVDVIYTQMNFNMFFLHSSGVEAYVIARFPEGQDKTTFLANQKYDYEYTNSAGNITSKSAYKIPNSWIIDGMNNANEDKLLQLLTSPSIDAGWTSVGAFYNDPNRIGKSVRRNVIGKSATGKNVYKDTNNSTIDFNKNAEPSLKNGIVH</sequence>
<evidence type="ECO:0000313" key="2">
    <source>
        <dbReference type="EMBL" id="RLZ09899.1"/>
    </source>
</evidence>
<dbReference type="AlphaFoldDB" id="A0A3L9MH35"/>
<dbReference type="Proteomes" id="UP000275348">
    <property type="component" value="Unassembled WGS sequence"/>
</dbReference>
<proteinExistence type="predicted"/>
<dbReference type="EMBL" id="RDOJ01000008">
    <property type="protein sequence ID" value="RLZ09899.1"/>
    <property type="molecule type" value="Genomic_DNA"/>
</dbReference>
<comment type="caution">
    <text evidence="2">The sequence shown here is derived from an EMBL/GenBank/DDBJ whole genome shotgun (WGS) entry which is preliminary data.</text>
</comment>
<feature type="chain" id="PRO_5017933129" evidence="1">
    <location>
        <begin position="21"/>
        <end position="408"/>
    </location>
</feature>
<evidence type="ECO:0000256" key="1">
    <source>
        <dbReference type="SAM" id="SignalP"/>
    </source>
</evidence>
<feature type="signal peptide" evidence="1">
    <location>
        <begin position="1"/>
        <end position="20"/>
    </location>
</feature>
<evidence type="ECO:0000313" key="3">
    <source>
        <dbReference type="Proteomes" id="UP000275348"/>
    </source>
</evidence>
<keyword evidence="3" id="KW-1185">Reference proteome</keyword>
<dbReference type="Pfam" id="PF16215">
    <property type="entry name" value="DUF4876"/>
    <property type="match status" value="1"/>
</dbReference>